<dbReference type="InterPro" id="IPR009351">
    <property type="entry name" value="AlkZ-like"/>
</dbReference>
<dbReference type="EMBL" id="CP011005">
    <property type="protein sequence ID" value="AJT41438.1"/>
    <property type="molecule type" value="Genomic_DNA"/>
</dbReference>
<dbReference type="Pfam" id="PF06224">
    <property type="entry name" value="AlkZ-like"/>
    <property type="match status" value="1"/>
</dbReference>
<dbReference type="KEGG" id="ari:UM93_07750"/>
<accession>A0A0D4BYM1</accession>
<dbReference type="PATRIC" id="fig|1618207.4.peg.1569"/>
<reference evidence="1 2" key="1">
    <citation type="journal article" date="2015" name="Genome Announc.">
        <title>Complete Genome Sequencing of Protease-Producing Novel Arthrobacter sp. Strain IHBB 11108 Using PacBio Single-Molecule Real-Time Sequencing Technology.</title>
        <authorList>
            <person name="Kiran S."/>
            <person name="Swarnkar M.K."/>
            <person name="Pal M."/>
            <person name="Thakur R."/>
            <person name="Tewari R."/>
            <person name="Singh A.K."/>
            <person name="Gulati A."/>
        </authorList>
    </citation>
    <scope>NUCLEOTIDE SEQUENCE [LARGE SCALE GENOMIC DNA]</scope>
    <source>
        <strain evidence="1 2">IHBB 11108</strain>
    </source>
</reference>
<evidence type="ECO:0000313" key="2">
    <source>
        <dbReference type="Proteomes" id="UP000061839"/>
    </source>
</evidence>
<sequence length="410" mass="46180">MTAAPTSASLSMAQARRIAIAAQGLARGKPTGPVSSRAISNTFDRLQLVQIDSVNVLSRSHYLPFFARLGNYDREALNRMAQQHPRKMVEYWAHEASFIKPEHFADLLPWQRRSWVGNNPLGSEQEKTLAPRILALLANARPLTARQVTGRLGQQSQVSKDNWGWNWNPVKQVLEKLFIAGQISVAGRNDQFERRYTLAEKVYREVSQLPTERQQGLKRLIEASARAHGIGTVRCFADYFRLPVKPSAQAVAELQAEGVLESVQVKGWKSELYLHQEAVRPRQSRARALLSPFDSLVFERRRLLDLFDFHYRIGIYTPAEKRLHGYYVLPFLLRDRLVARVDLKVDRQSGRLLVRTAFAEPDAPGDTASELAAELALMARWLGVEQVVVEELGDLAPALKRAVASSLGVD</sequence>
<protein>
    <recommendedName>
        <fullName evidence="3">Cytoplasmic protein</fullName>
    </recommendedName>
</protein>
<gene>
    <name evidence="1" type="ORF">UM93_07750</name>
</gene>
<organism evidence="1 2">
    <name type="scientific">Psychromicrobium lacuslunae</name>
    <dbReference type="NCBI Taxonomy" id="1618207"/>
    <lineage>
        <taxon>Bacteria</taxon>
        <taxon>Bacillati</taxon>
        <taxon>Actinomycetota</taxon>
        <taxon>Actinomycetes</taxon>
        <taxon>Micrococcales</taxon>
        <taxon>Micrococcaceae</taxon>
        <taxon>Psychromicrobium</taxon>
    </lineage>
</organism>
<dbReference type="PANTHER" id="PTHR30528">
    <property type="entry name" value="CYTOPLASMIC PROTEIN"/>
    <property type="match status" value="1"/>
</dbReference>
<dbReference type="RefSeq" id="WP_045074806.1">
    <property type="nucleotide sequence ID" value="NZ_CP011005.1"/>
</dbReference>
<dbReference type="PANTHER" id="PTHR30528:SF0">
    <property type="entry name" value="CYTOPLASMIC PROTEIN"/>
    <property type="match status" value="1"/>
</dbReference>
<proteinExistence type="predicted"/>
<keyword evidence="2" id="KW-1185">Reference proteome</keyword>
<dbReference type="HOGENOM" id="CLU_043035_1_0_11"/>
<dbReference type="STRING" id="1618207.UM93_07750"/>
<dbReference type="OrthoDB" id="9787207at2"/>
<name>A0A0D4BYM1_9MICC</name>
<evidence type="ECO:0000313" key="1">
    <source>
        <dbReference type="EMBL" id="AJT41438.1"/>
    </source>
</evidence>
<evidence type="ECO:0008006" key="3">
    <source>
        <dbReference type="Google" id="ProtNLM"/>
    </source>
</evidence>
<dbReference type="Proteomes" id="UP000061839">
    <property type="component" value="Chromosome"/>
</dbReference>
<dbReference type="AlphaFoldDB" id="A0A0D4BYM1"/>